<keyword evidence="1" id="KW-0472">Membrane</keyword>
<proteinExistence type="predicted"/>
<dbReference type="EMBL" id="FN595998">
    <property type="protein sequence ID" value="CBI31625.3"/>
    <property type="molecule type" value="Genomic_DNA"/>
</dbReference>
<keyword evidence="1" id="KW-0812">Transmembrane</keyword>
<gene>
    <name evidence="2" type="ordered locus">VIT_13s0019g02220</name>
</gene>
<protein>
    <submittedName>
        <fullName evidence="2">Uncharacterized protein</fullName>
    </submittedName>
</protein>
<dbReference type="PaxDb" id="29760-VIT_13s0019g02220.t01"/>
<accession>D7TLN8</accession>
<organism evidence="2 3">
    <name type="scientific">Vitis vinifera</name>
    <name type="common">Grape</name>
    <dbReference type="NCBI Taxonomy" id="29760"/>
    <lineage>
        <taxon>Eukaryota</taxon>
        <taxon>Viridiplantae</taxon>
        <taxon>Streptophyta</taxon>
        <taxon>Embryophyta</taxon>
        <taxon>Tracheophyta</taxon>
        <taxon>Spermatophyta</taxon>
        <taxon>Magnoliopsida</taxon>
        <taxon>eudicotyledons</taxon>
        <taxon>Gunneridae</taxon>
        <taxon>Pentapetalae</taxon>
        <taxon>rosids</taxon>
        <taxon>Vitales</taxon>
        <taxon>Vitaceae</taxon>
        <taxon>Viteae</taxon>
        <taxon>Vitis</taxon>
    </lineage>
</organism>
<dbReference type="AlphaFoldDB" id="D7TLN8"/>
<reference evidence="3" key="1">
    <citation type="journal article" date="2007" name="Nature">
        <title>The grapevine genome sequence suggests ancestral hexaploidization in major angiosperm phyla.</title>
        <authorList>
            <consortium name="The French-Italian Public Consortium for Grapevine Genome Characterization."/>
            <person name="Jaillon O."/>
            <person name="Aury J.-M."/>
            <person name="Noel B."/>
            <person name="Policriti A."/>
            <person name="Clepet C."/>
            <person name="Casagrande A."/>
            <person name="Choisne N."/>
            <person name="Aubourg S."/>
            <person name="Vitulo N."/>
            <person name="Jubin C."/>
            <person name="Vezzi A."/>
            <person name="Legeai F."/>
            <person name="Hugueney P."/>
            <person name="Dasilva C."/>
            <person name="Horner D."/>
            <person name="Mica E."/>
            <person name="Jublot D."/>
            <person name="Poulain J."/>
            <person name="Bruyere C."/>
            <person name="Billault A."/>
            <person name="Segurens B."/>
            <person name="Gouyvenoux M."/>
            <person name="Ugarte E."/>
            <person name="Cattonaro F."/>
            <person name="Anthouard V."/>
            <person name="Vico V."/>
            <person name="Del Fabbro C."/>
            <person name="Alaux M."/>
            <person name="Di Gaspero G."/>
            <person name="Dumas V."/>
            <person name="Felice N."/>
            <person name="Paillard S."/>
            <person name="Juman I."/>
            <person name="Moroldo M."/>
            <person name="Scalabrin S."/>
            <person name="Canaguier A."/>
            <person name="Le Clainche I."/>
            <person name="Malacrida G."/>
            <person name="Durand E."/>
            <person name="Pesole G."/>
            <person name="Laucou V."/>
            <person name="Chatelet P."/>
            <person name="Merdinoglu D."/>
            <person name="Delledonne M."/>
            <person name="Pezzotti M."/>
            <person name="Lecharny A."/>
            <person name="Scarpelli C."/>
            <person name="Artiguenave F."/>
            <person name="Pe M.E."/>
            <person name="Valle G."/>
            <person name="Morgante M."/>
            <person name="Caboche M."/>
            <person name="Adam-Blondon A.-F."/>
            <person name="Weissenbach J."/>
            <person name="Quetier F."/>
            <person name="Wincker P."/>
        </authorList>
    </citation>
    <scope>NUCLEOTIDE SEQUENCE [LARGE SCALE GENOMIC DNA]</scope>
    <source>
        <strain evidence="3">cv. Pinot noir / PN40024</strain>
    </source>
</reference>
<evidence type="ECO:0000256" key="1">
    <source>
        <dbReference type="SAM" id="Phobius"/>
    </source>
</evidence>
<evidence type="ECO:0000313" key="3">
    <source>
        <dbReference type="Proteomes" id="UP000009183"/>
    </source>
</evidence>
<feature type="transmembrane region" description="Helical" evidence="1">
    <location>
        <begin position="64"/>
        <end position="82"/>
    </location>
</feature>
<dbReference type="InParanoid" id="D7TLN8"/>
<sequence length="86" mass="9606">MGSAHWQSVQKKRKPFSLSKVIPISQSFPHPPPVRPTACASLDQDLSLILHLTSQLSNPKRGLFFWWVSGSQLILLLVTVVAPRSF</sequence>
<dbReference type="Proteomes" id="UP000009183">
    <property type="component" value="Chromosome 13"/>
</dbReference>
<name>D7TLN8_VITVI</name>
<keyword evidence="1" id="KW-1133">Transmembrane helix</keyword>
<keyword evidence="3" id="KW-1185">Reference proteome</keyword>
<dbReference type="HOGENOM" id="CLU_2502501_0_0_1"/>
<evidence type="ECO:0000313" key="2">
    <source>
        <dbReference type="EMBL" id="CBI31625.3"/>
    </source>
</evidence>